<reference evidence="2" key="1">
    <citation type="submission" date="2019-07" db="EMBL/GenBank/DDBJ databases">
        <authorList>
            <person name="Dittberner H."/>
        </authorList>
    </citation>
    <scope>NUCLEOTIDE SEQUENCE [LARGE SCALE GENOMIC DNA]</scope>
</reference>
<accession>A0A565AZC7</accession>
<dbReference type="Proteomes" id="UP000489600">
    <property type="component" value="Unassembled WGS sequence"/>
</dbReference>
<comment type="caution">
    <text evidence="2">The sequence shown here is derived from an EMBL/GenBank/DDBJ whole genome shotgun (WGS) entry which is preliminary data.</text>
</comment>
<feature type="coiled-coil region" evidence="1">
    <location>
        <begin position="99"/>
        <end position="126"/>
    </location>
</feature>
<evidence type="ECO:0000313" key="3">
    <source>
        <dbReference type="Proteomes" id="UP000489600"/>
    </source>
</evidence>
<name>A0A565AZC7_9BRAS</name>
<evidence type="ECO:0000313" key="2">
    <source>
        <dbReference type="EMBL" id="VVA94440.1"/>
    </source>
</evidence>
<keyword evidence="3" id="KW-1185">Reference proteome</keyword>
<evidence type="ECO:0000256" key="1">
    <source>
        <dbReference type="SAM" id="Coils"/>
    </source>
</evidence>
<dbReference type="AlphaFoldDB" id="A0A565AZC7"/>
<protein>
    <recommendedName>
        <fullName evidence="4">CCHC-type domain-containing protein</fullName>
    </recommendedName>
</protein>
<dbReference type="EMBL" id="CABITT030000002">
    <property type="protein sequence ID" value="VVA94440.1"/>
    <property type="molecule type" value="Genomic_DNA"/>
</dbReference>
<evidence type="ECO:0008006" key="4">
    <source>
        <dbReference type="Google" id="ProtNLM"/>
    </source>
</evidence>
<organism evidence="2 3">
    <name type="scientific">Arabis nemorensis</name>
    <dbReference type="NCBI Taxonomy" id="586526"/>
    <lineage>
        <taxon>Eukaryota</taxon>
        <taxon>Viridiplantae</taxon>
        <taxon>Streptophyta</taxon>
        <taxon>Embryophyta</taxon>
        <taxon>Tracheophyta</taxon>
        <taxon>Spermatophyta</taxon>
        <taxon>Magnoliopsida</taxon>
        <taxon>eudicotyledons</taxon>
        <taxon>Gunneridae</taxon>
        <taxon>Pentapetalae</taxon>
        <taxon>rosids</taxon>
        <taxon>malvids</taxon>
        <taxon>Brassicales</taxon>
        <taxon>Brassicaceae</taxon>
        <taxon>Arabideae</taxon>
        <taxon>Arabis</taxon>
    </lineage>
</organism>
<keyword evidence="1" id="KW-0175">Coiled coil</keyword>
<proteinExistence type="predicted"/>
<dbReference type="OrthoDB" id="1432203at2759"/>
<sequence>MKQKKSRKRSSEVDSSSQNIQFECKGFGHVRSKCANLLKKKALACIKSDSDNDSDDELALNNFVALTTFVSGAVPESATEPAIEAAAETEAKLKLVEDNSVLTKEKVKLEAQVAEAQKYAVQKEDEAIQARVQLEETQK</sequence>
<gene>
    <name evidence="2" type="ORF">ANE_LOCUS4885</name>
</gene>